<organism evidence="3 4">
    <name type="scientific">Brassica carinata</name>
    <name type="common">Ethiopian mustard</name>
    <name type="synonym">Abyssinian cabbage</name>
    <dbReference type="NCBI Taxonomy" id="52824"/>
    <lineage>
        <taxon>Eukaryota</taxon>
        <taxon>Viridiplantae</taxon>
        <taxon>Streptophyta</taxon>
        <taxon>Embryophyta</taxon>
        <taxon>Tracheophyta</taxon>
        <taxon>Spermatophyta</taxon>
        <taxon>Magnoliopsida</taxon>
        <taxon>eudicotyledons</taxon>
        <taxon>Gunneridae</taxon>
        <taxon>Pentapetalae</taxon>
        <taxon>rosids</taxon>
        <taxon>malvids</taxon>
        <taxon>Brassicales</taxon>
        <taxon>Brassicaceae</taxon>
        <taxon>Brassiceae</taxon>
        <taxon>Brassica</taxon>
    </lineage>
</organism>
<gene>
    <name evidence="3" type="ORF">Bca52824_033112</name>
</gene>
<dbReference type="AlphaFoldDB" id="A0A8X7V966"/>
<reference evidence="3 4" key="1">
    <citation type="submission" date="2020-02" db="EMBL/GenBank/DDBJ databases">
        <authorList>
            <person name="Ma Q."/>
            <person name="Huang Y."/>
            <person name="Song X."/>
            <person name="Pei D."/>
        </authorList>
    </citation>
    <scope>NUCLEOTIDE SEQUENCE [LARGE SCALE GENOMIC DNA]</scope>
    <source>
        <strain evidence="3">Sxm20200214</strain>
        <tissue evidence="3">Leaf</tissue>
    </source>
</reference>
<feature type="transmembrane region" description="Helical" evidence="2">
    <location>
        <begin position="12"/>
        <end position="32"/>
    </location>
</feature>
<evidence type="ECO:0000256" key="1">
    <source>
        <dbReference type="SAM" id="MobiDB-lite"/>
    </source>
</evidence>
<comment type="caution">
    <text evidence="3">The sequence shown here is derived from an EMBL/GenBank/DDBJ whole genome shotgun (WGS) entry which is preliminary data.</text>
</comment>
<keyword evidence="2" id="KW-0812">Transmembrane</keyword>
<evidence type="ECO:0000313" key="3">
    <source>
        <dbReference type="EMBL" id="KAG2304461.1"/>
    </source>
</evidence>
<feature type="region of interest" description="Disordered" evidence="1">
    <location>
        <begin position="184"/>
        <end position="220"/>
    </location>
</feature>
<feature type="region of interest" description="Disordered" evidence="1">
    <location>
        <begin position="129"/>
        <end position="162"/>
    </location>
</feature>
<evidence type="ECO:0008006" key="5">
    <source>
        <dbReference type="Google" id="ProtNLM"/>
    </source>
</evidence>
<sequence length="220" mass="24136">MRTDWSKVTSLSIQVLIPSISISLCVGLAVWGPSRVFTGKCQCGVLSQKCQGDRPVVEYTEDFLNQAKLCKPKSEEMWAGWYKNGLRRSIQLKLKGVLEPLEFALVKRMAGFAIEAEEKMAAQSAALLSPEAEDPRMDGGSLGASAGEPPKKKRGRPRKSPIASCDCAAEEWLAKRDAEAEFDRLMEEWGDPDLDVEDGHAVDPGSEADHATRHCGWLSS</sequence>
<feature type="compositionally biased region" description="Basic and acidic residues" evidence="1">
    <location>
        <begin position="197"/>
        <end position="212"/>
    </location>
</feature>
<proteinExistence type="predicted"/>
<dbReference type="Proteomes" id="UP000886595">
    <property type="component" value="Unassembled WGS sequence"/>
</dbReference>
<keyword evidence="2" id="KW-1133">Transmembrane helix</keyword>
<evidence type="ECO:0000256" key="2">
    <source>
        <dbReference type="SAM" id="Phobius"/>
    </source>
</evidence>
<evidence type="ECO:0000313" key="4">
    <source>
        <dbReference type="Proteomes" id="UP000886595"/>
    </source>
</evidence>
<protein>
    <recommendedName>
        <fullName evidence="5">Retrotransposon gag domain-containing protein</fullName>
    </recommendedName>
</protein>
<dbReference type="EMBL" id="JAAMPC010000007">
    <property type="protein sequence ID" value="KAG2304461.1"/>
    <property type="molecule type" value="Genomic_DNA"/>
</dbReference>
<keyword evidence="4" id="KW-1185">Reference proteome</keyword>
<accession>A0A8X7V966</accession>
<keyword evidence="2" id="KW-0472">Membrane</keyword>
<name>A0A8X7V966_BRACI</name>